<proteinExistence type="predicted"/>
<protein>
    <submittedName>
        <fullName evidence="2">Uncharacterized protein</fullName>
    </submittedName>
</protein>
<name>A0A9N7W0Q6_PLEPL</name>
<accession>A0A9N7W0Q6</accession>
<evidence type="ECO:0000313" key="2">
    <source>
        <dbReference type="EMBL" id="CAB1458712.1"/>
    </source>
</evidence>
<evidence type="ECO:0000256" key="1">
    <source>
        <dbReference type="SAM" id="MobiDB-lite"/>
    </source>
</evidence>
<reference evidence="2" key="1">
    <citation type="submission" date="2020-03" db="EMBL/GenBank/DDBJ databases">
        <authorList>
            <person name="Weist P."/>
        </authorList>
    </citation>
    <scope>NUCLEOTIDE SEQUENCE</scope>
</reference>
<feature type="compositionally biased region" description="Polar residues" evidence="1">
    <location>
        <begin position="61"/>
        <end position="80"/>
    </location>
</feature>
<keyword evidence="3" id="KW-1185">Reference proteome</keyword>
<comment type="caution">
    <text evidence="2">The sequence shown here is derived from an EMBL/GenBank/DDBJ whole genome shotgun (WGS) entry which is preliminary data.</text>
</comment>
<evidence type="ECO:0000313" key="3">
    <source>
        <dbReference type="Proteomes" id="UP001153269"/>
    </source>
</evidence>
<feature type="region of interest" description="Disordered" evidence="1">
    <location>
        <begin position="53"/>
        <end position="80"/>
    </location>
</feature>
<sequence length="123" mass="13307">MADPSLLLGTSEIEDEDIDVGIIIITQLLTSSLRVALDVALIKPMFHSSFRDAALPEESQRSPASSAPHSNQTQGEFNCNTHSSTRGFEIALVPLLSWKVGSWNGNHLCVSDIPLAQHRSVGL</sequence>
<dbReference type="AlphaFoldDB" id="A0A9N7W0Q6"/>
<organism evidence="2 3">
    <name type="scientific">Pleuronectes platessa</name>
    <name type="common">European plaice</name>
    <dbReference type="NCBI Taxonomy" id="8262"/>
    <lineage>
        <taxon>Eukaryota</taxon>
        <taxon>Metazoa</taxon>
        <taxon>Chordata</taxon>
        <taxon>Craniata</taxon>
        <taxon>Vertebrata</taxon>
        <taxon>Euteleostomi</taxon>
        <taxon>Actinopterygii</taxon>
        <taxon>Neopterygii</taxon>
        <taxon>Teleostei</taxon>
        <taxon>Neoteleostei</taxon>
        <taxon>Acanthomorphata</taxon>
        <taxon>Carangaria</taxon>
        <taxon>Pleuronectiformes</taxon>
        <taxon>Pleuronectoidei</taxon>
        <taxon>Pleuronectidae</taxon>
        <taxon>Pleuronectes</taxon>
    </lineage>
</organism>
<dbReference type="Proteomes" id="UP001153269">
    <property type="component" value="Unassembled WGS sequence"/>
</dbReference>
<dbReference type="EMBL" id="CADEAL010004400">
    <property type="protein sequence ID" value="CAB1458712.1"/>
    <property type="molecule type" value="Genomic_DNA"/>
</dbReference>
<gene>
    <name evidence="2" type="ORF">PLEPLA_LOCUS46543</name>
</gene>